<dbReference type="EMBL" id="BGZK01000066">
    <property type="protein sequence ID" value="GBP14750.1"/>
    <property type="molecule type" value="Genomic_DNA"/>
</dbReference>
<evidence type="ECO:0000313" key="1">
    <source>
        <dbReference type="EMBL" id="GBP14750.1"/>
    </source>
</evidence>
<dbReference type="Proteomes" id="UP000299102">
    <property type="component" value="Unassembled WGS sequence"/>
</dbReference>
<reference evidence="1 2" key="1">
    <citation type="journal article" date="2019" name="Commun. Biol.">
        <title>The bagworm genome reveals a unique fibroin gene that provides high tensile strength.</title>
        <authorList>
            <person name="Kono N."/>
            <person name="Nakamura H."/>
            <person name="Ohtoshi R."/>
            <person name="Tomita M."/>
            <person name="Numata K."/>
            <person name="Arakawa K."/>
        </authorList>
    </citation>
    <scope>NUCLEOTIDE SEQUENCE [LARGE SCALE GENOMIC DNA]</scope>
</reference>
<protein>
    <submittedName>
        <fullName evidence="1">Uncharacterized protein</fullName>
    </submittedName>
</protein>
<organism evidence="1 2">
    <name type="scientific">Eumeta variegata</name>
    <name type="common">Bagworm moth</name>
    <name type="synonym">Eumeta japonica</name>
    <dbReference type="NCBI Taxonomy" id="151549"/>
    <lineage>
        <taxon>Eukaryota</taxon>
        <taxon>Metazoa</taxon>
        <taxon>Ecdysozoa</taxon>
        <taxon>Arthropoda</taxon>
        <taxon>Hexapoda</taxon>
        <taxon>Insecta</taxon>
        <taxon>Pterygota</taxon>
        <taxon>Neoptera</taxon>
        <taxon>Endopterygota</taxon>
        <taxon>Lepidoptera</taxon>
        <taxon>Glossata</taxon>
        <taxon>Ditrysia</taxon>
        <taxon>Tineoidea</taxon>
        <taxon>Psychidae</taxon>
        <taxon>Oiketicinae</taxon>
        <taxon>Eumeta</taxon>
    </lineage>
</organism>
<sequence length="88" mass="9657">MRKPISIGWLFVFRELKPDSSPKSPGDRRPSATRGRVLEALDHCRAAGECPMGVISRRQRHITGSQVSARFARNPGAVSAHSCWDDGA</sequence>
<proteinExistence type="predicted"/>
<dbReference type="AlphaFoldDB" id="A0A4C1TMC0"/>
<gene>
    <name evidence="1" type="ORF">EVAR_9651_1</name>
</gene>
<accession>A0A4C1TMC0</accession>
<keyword evidence="2" id="KW-1185">Reference proteome</keyword>
<comment type="caution">
    <text evidence="1">The sequence shown here is derived from an EMBL/GenBank/DDBJ whole genome shotgun (WGS) entry which is preliminary data.</text>
</comment>
<evidence type="ECO:0000313" key="2">
    <source>
        <dbReference type="Proteomes" id="UP000299102"/>
    </source>
</evidence>
<name>A0A4C1TMC0_EUMVA</name>